<dbReference type="AlphaFoldDB" id="A0A1N7RR00"/>
<proteinExistence type="predicted"/>
<sequence length="164" mass="18096">MDTDPFIRRAVQQAADNRLVLNALQAALRTLQQYCGITCRAEGEVFPLDFEAEIRLVSRAVELVKSGVVSVPPPPGLEKTIDLDEDEQPGDEARVLHALHVARYVLSIHSGMGGVFDGEEHILNFRLQTDLLTDAMEMMGVDMSKPLHAPIPRGDPHEDDDDDA</sequence>
<reference evidence="2" key="1">
    <citation type="submission" date="2016-12" db="EMBL/GenBank/DDBJ databases">
        <authorList>
            <person name="Moulin L."/>
        </authorList>
    </citation>
    <scope>NUCLEOTIDE SEQUENCE [LARGE SCALE GENOMIC DNA]</scope>
    <source>
        <strain evidence="2">STM 7183</strain>
    </source>
</reference>
<dbReference type="RefSeq" id="WP_087733241.1">
    <property type="nucleotide sequence ID" value="NZ_CYGY02000012.1"/>
</dbReference>
<keyword evidence="3" id="KW-1185">Reference proteome</keyword>
<evidence type="ECO:0000256" key="1">
    <source>
        <dbReference type="SAM" id="MobiDB-lite"/>
    </source>
</evidence>
<gene>
    <name evidence="2" type="ORF">BN2476_120036</name>
</gene>
<evidence type="ECO:0000313" key="2">
    <source>
        <dbReference type="EMBL" id="SIT37555.1"/>
    </source>
</evidence>
<accession>A0A1N7RR00</accession>
<protein>
    <submittedName>
        <fullName evidence="2">Uncharacterized protein</fullName>
    </submittedName>
</protein>
<dbReference type="EMBL" id="CYGY02000012">
    <property type="protein sequence ID" value="SIT37555.1"/>
    <property type="molecule type" value="Genomic_DNA"/>
</dbReference>
<dbReference type="Proteomes" id="UP000195569">
    <property type="component" value="Unassembled WGS sequence"/>
</dbReference>
<dbReference type="OrthoDB" id="9103066at2"/>
<organism evidence="2 3">
    <name type="scientific">Paraburkholderia piptadeniae</name>
    <dbReference type="NCBI Taxonomy" id="1701573"/>
    <lineage>
        <taxon>Bacteria</taxon>
        <taxon>Pseudomonadati</taxon>
        <taxon>Pseudomonadota</taxon>
        <taxon>Betaproteobacteria</taxon>
        <taxon>Burkholderiales</taxon>
        <taxon>Burkholderiaceae</taxon>
        <taxon>Paraburkholderia</taxon>
    </lineage>
</organism>
<feature type="region of interest" description="Disordered" evidence="1">
    <location>
        <begin position="145"/>
        <end position="164"/>
    </location>
</feature>
<evidence type="ECO:0000313" key="3">
    <source>
        <dbReference type="Proteomes" id="UP000195569"/>
    </source>
</evidence>
<name>A0A1N7RR00_9BURK</name>
<comment type="caution">
    <text evidence="2">The sequence shown here is derived from an EMBL/GenBank/DDBJ whole genome shotgun (WGS) entry which is preliminary data.</text>
</comment>